<dbReference type="PROSITE" id="PS51352">
    <property type="entry name" value="THIOREDOXIN_2"/>
    <property type="match status" value="1"/>
</dbReference>
<keyword evidence="4" id="KW-0249">Electron transport</keyword>
<dbReference type="FunFam" id="3.40.30.10:FF:000001">
    <property type="entry name" value="Thioredoxin"/>
    <property type="match status" value="1"/>
</dbReference>
<dbReference type="EMBL" id="ACIP02000002">
    <property type="protein sequence ID" value="EEP28561.1"/>
    <property type="molecule type" value="Genomic_DNA"/>
</dbReference>
<organism evidence="12 13">
    <name type="scientific">Shuttleworthella satelles DSM 14600</name>
    <dbReference type="NCBI Taxonomy" id="626523"/>
    <lineage>
        <taxon>Bacteria</taxon>
        <taxon>Bacillati</taxon>
        <taxon>Bacillota</taxon>
        <taxon>Clostridia</taxon>
        <taxon>Lachnospirales</taxon>
        <taxon>Lachnospiraceae</taxon>
        <taxon>Shuttleworthella</taxon>
    </lineage>
</organism>
<evidence type="ECO:0000313" key="13">
    <source>
        <dbReference type="Proteomes" id="UP000003494"/>
    </source>
</evidence>
<feature type="site" description="Contributes to redox potential value" evidence="9">
    <location>
        <position position="32"/>
    </location>
</feature>
<dbReference type="SUPFAM" id="SSF52833">
    <property type="entry name" value="Thioredoxin-like"/>
    <property type="match status" value="1"/>
</dbReference>
<dbReference type="GO" id="GO:0015035">
    <property type="term" value="F:protein-disulfide reductase activity"/>
    <property type="evidence" value="ECO:0007669"/>
    <property type="project" value="UniProtKB-UniRule"/>
</dbReference>
<evidence type="ECO:0000256" key="5">
    <source>
        <dbReference type="ARBA" id="ARBA00023157"/>
    </source>
</evidence>
<evidence type="ECO:0000256" key="7">
    <source>
        <dbReference type="NCBIfam" id="TIGR01068"/>
    </source>
</evidence>
<dbReference type="RefSeq" id="WP_006906374.1">
    <property type="nucleotide sequence ID" value="NZ_GG665866.1"/>
</dbReference>
<dbReference type="Gene3D" id="3.40.30.10">
    <property type="entry name" value="Glutaredoxin"/>
    <property type="match status" value="1"/>
</dbReference>
<accession>C4GBR8</accession>
<dbReference type="PROSITE" id="PS00194">
    <property type="entry name" value="THIOREDOXIN_1"/>
    <property type="match status" value="1"/>
</dbReference>
<dbReference type="CDD" id="cd02947">
    <property type="entry name" value="TRX_family"/>
    <property type="match status" value="1"/>
</dbReference>
<dbReference type="STRING" id="626523.GCWU000342_01371"/>
<name>C4GBR8_9FIRM</name>
<evidence type="ECO:0000259" key="11">
    <source>
        <dbReference type="PROSITE" id="PS51352"/>
    </source>
</evidence>
<dbReference type="PANTHER" id="PTHR45663:SF11">
    <property type="entry name" value="GEO12009P1"/>
    <property type="match status" value="1"/>
</dbReference>
<feature type="active site" description="Nucleophile" evidence="9">
    <location>
        <position position="34"/>
    </location>
</feature>
<dbReference type="HOGENOM" id="CLU_090389_10_2_9"/>
<feature type="active site" description="Nucleophile" evidence="9">
    <location>
        <position position="31"/>
    </location>
</feature>
<dbReference type="InterPro" id="IPR005746">
    <property type="entry name" value="Thioredoxin"/>
</dbReference>
<dbReference type="AlphaFoldDB" id="C4GBR8"/>
<gene>
    <name evidence="12" type="primary">trxA</name>
    <name evidence="12" type="ORF">GCWU000342_01371</name>
</gene>
<keyword evidence="13" id="KW-1185">Reference proteome</keyword>
<protein>
    <recommendedName>
        <fullName evidence="2 7">Thioredoxin</fullName>
    </recommendedName>
</protein>
<proteinExistence type="inferred from homology"/>
<dbReference type="GO" id="GO:0005829">
    <property type="term" value="C:cytosol"/>
    <property type="evidence" value="ECO:0007669"/>
    <property type="project" value="TreeGrafter"/>
</dbReference>
<dbReference type="Proteomes" id="UP000003494">
    <property type="component" value="Unassembled WGS sequence"/>
</dbReference>
<keyword evidence="5 10" id="KW-1015">Disulfide bond</keyword>
<dbReference type="NCBIfam" id="TIGR01068">
    <property type="entry name" value="thioredoxin"/>
    <property type="match status" value="1"/>
</dbReference>
<feature type="site" description="Deprotonates C-terminal active site Cys" evidence="9">
    <location>
        <position position="25"/>
    </location>
</feature>
<dbReference type="Pfam" id="PF00085">
    <property type="entry name" value="Thioredoxin"/>
    <property type="match status" value="1"/>
</dbReference>
<evidence type="ECO:0000256" key="10">
    <source>
        <dbReference type="PIRSR" id="PIRSR000077-4"/>
    </source>
</evidence>
<dbReference type="InterPro" id="IPR036249">
    <property type="entry name" value="Thioredoxin-like_sf"/>
</dbReference>
<evidence type="ECO:0000256" key="1">
    <source>
        <dbReference type="ARBA" id="ARBA00008987"/>
    </source>
</evidence>
<dbReference type="GO" id="GO:0045454">
    <property type="term" value="P:cell redox homeostasis"/>
    <property type="evidence" value="ECO:0007669"/>
    <property type="project" value="TreeGrafter"/>
</dbReference>
<feature type="site" description="Contributes to redox potential value" evidence="9">
    <location>
        <position position="33"/>
    </location>
</feature>
<dbReference type="InterPro" id="IPR013766">
    <property type="entry name" value="Thioredoxin_domain"/>
</dbReference>
<evidence type="ECO:0000256" key="2">
    <source>
        <dbReference type="ARBA" id="ARBA00020570"/>
    </source>
</evidence>
<comment type="similarity">
    <text evidence="1 8">Belongs to the thioredoxin family.</text>
</comment>
<evidence type="ECO:0000256" key="3">
    <source>
        <dbReference type="ARBA" id="ARBA00022448"/>
    </source>
</evidence>
<evidence type="ECO:0000313" key="12">
    <source>
        <dbReference type="EMBL" id="EEP28561.1"/>
    </source>
</evidence>
<feature type="disulfide bond" description="Redox-active" evidence="10">
    <location>
        <begin position="31"/>
        <end position="34"/>
    </location>
</feature>
<keyword evidence="6 10" id="KW-0676">Redox-active center</keyword>
<evidence type="ECO:0000256" key="9">
    <source>
        <dbReference type="PIRSR" id="PIRSR000077-1"/>
    </source>
</evidence>
<sequence>MSELKVTTANFESEVLKSDVPVMVDFWASWCGPCRMLGPVISEIAEESDGSYRVGKLNVDEEMELAEKYNVMSIPTVIVFKDGQVYKKSVGVVPKAQLLDLLK</sequence>
<dbReference type="PIRSF" id="PIRSF000077">
    <property type="entry name" value="Thioredoxin"/>
    <property type="match status" value="1"/>
</dbReference>
<dbReference type="PRINTS" id="PR00421">
    <property type="entry name" value="THIOREDOXIN"/>
</dbReference>
<comment type="caution">
    <text evidence="12">The sequence shown here is derived from an EMBL/GenBank/DDBJ whole genome shotgun (WGS) entry which is preliminary data.</text>
</comment>
<dbReference type="eggNOG" id="COG3118">
    <property type="taxonomic scope" value="Bacteria"/>
</dbReference>
<feature type="domain" description="Thioredoxin" evidence="11">
    <location>
        <begin position="1"/>
        <end position="103"/>
    </location>
</feature>
<dbReference type="InterPro" id="IPR017937">
    <property type="entry name" value="Thioredoxin_CS"/>
</dbReference>
<evidence type="ECO:0000256" key="6">
    <source>
        <dbReference type="ARBA" id="ARBA00023284"/>
    </source>
</evidence>
<evidence type="ECO:0000256" key="8">
    <source>
        <dbReference type="PIRNR" id="PIRNR000077"/>
    </source>
</evidence>
<dbReference type="PANTHER" id="PTHR45663">
    <property type="entry name" value="GEO12009P1"/>
    <property type="match status" value="1"/>
</dbReference>
<evidence type="ECO:0000256" key="4">
    <source>
        <dbReference type="ARBA" id="ARBA00022982"/>
    </source>
</evidence>
<keyword evidence="3" id="KW-0813">Transport</keyword>
<reference evidence="12" key="1">
    <citation type="submission" date="2009-04" db="EMBL/GenBank/DDBJ databases">
        <authorList>
            <person name="Weinstock G."/>
            <person name="Sodergren E."/>
            <person name="Clifton S."/>
            <person name="Fulton L."/>
            <person name="Fulton B."/>
            <person name="Courtney L."/>
            <person name="Fronick C."/>
            <person name="Harrison M."/>
            <person name="Strong C."/>
            <person name="Farmer C."/>
            <person name="Delahaunty K."/>
            <person name="Markovic C."/>
            <person name="Hall O."/>
            <person name="Minx P."/>
            <person name="Tomlinson C."/>
            <person name="Mitreva M."/>
            <person name="Nelson J."/>
            <person name="Hou S."/>
            <person name="Wollam A."/>
            <person name="Pepin K.H."/>
            <person name="Johnson M."/>
            <person name="Bhonagiri V."/>
            <person name="Nash W.E."/>
            <person name="Warren W."/>
            <person name="Chinwalla A."/>
            <person name="Mardis E.R."/>
            <person name="Wilson R.K."/>
        </authorList>
    </citation>
    <scope>NUCLEOTIDE SEQUENCE [LARGE SCALE GENOMIC DNA]</scope>
    <source>
        <strain evidence="12">DSM 14600</strain>
    </source>
</reference>